<dbReference type="InterPro" id="IPR055209">
    <property type="entry name" value="RsiG-like_dom"/>
</dbReference>
<accession>A0ABP9I5G1</accession>
<gene>
    <name evidence="4" type="ORF">GCM10023225_28040</name>
</gene>
<protein>
    <submittedName>
        <fullName evidence="4">Aerial mycelium formation protein</fullName>
    </submittedName>
</protein>
<dbReference type="EMBL" id="BAABIL010000470">
    <property type="protein sequence ID" value="GAA4988922.1"/>
    <property type="molecule type" value="Genomic_DNA"/>
</dbReference>
<dbReference type="CDD" id="cd21107">
    <property type="entry name" value="RsiG"/>
    <property type="match status" value="1"/>
</dbReference>
<feature type="coiled-coil region" evidence="1">
    <location>
        <begin position="149"/>
        <end position="183"/>
    </location>
</feature>
<reference evidence="5" key="1">
    <citation type="journal article" date="2019" name="Int. J. Syst. Evol. Microbiol.">
        <title>The Global Catalogue of Microorganisms (GCM) 10K type strain sequencing project: providing services to taxonomists for standard genome sequencing and annotation.</title>
        <authorList>
            <consortium name="The Broad Institute Genomics Platform"/>
            <consortium name="The Broad Institute Genome Sequencing Center for Infectious Disease"/>
            <person name="Wu L."/>
            <person name="Ma J."/>
        </authorList>
    </citation>
    <scope>NUCLEOTIDE SEQUENCE [LARGE SCALE GENOMIC DNA]</scope>
    <source>
        <strain evidence="5">JCM 18126</strain>
    </source>
</reference>
<proteinExistence type="predicted"/>
<feature type="compositionally biased region" description="Low complexity" evidence="2">
    <location>
        <begin position="1"/>
        <end position="14"/>
    </location>
</feature>
<dbReference type="Proteomes" id="UP001501195">
    <property type="component" value="Unassembled WGS sequence"/>
</dbReference>
<keyword evidence="1" id="KW-0175">Coiled coil</keyword>
<sequence length="208" mass="22688">MTTGQSSSGQPSTGGSSGYQAGGRRAIDRILAPEFLQGLQDLSLPELRARRGEAEQEEADLSYARRLLQGRLDIMQAEADRRQGADGAPDLPHVRSDAELVATLTDVLADPRRTNHGYGRHSTVEPSRVGEHRRRAEAAVADPRLSDLAALGDDELAAAQQNLRALEQEISADRHRVQEAMDACTEEITRRYRDGVVNIEDTLGVPGR</sequence>
<evidence type="ECO:0000313" key="4">
    <source>
        <dbReference type="EMBL" id="GAA4988922.1"/>
    </source>
</evidence>
<dbReference type="RefSeq" id="WP_345713273.1">
    <property type="nucleotide sequence ID" value="NZ_BAABIL010000470.1"/>
</dbReference>
<comment type="caution">
    <text evidence="4">The sequence shown here is derived from an EMBL/GenBank/DDBJ whole genome shotgun (WGS) entry which is preliminary data.</text>
</comment>
<evidence type="ECO:0000256" key="2">
    <source>
        <dbReference type="SAM" id="MobiDB-lite"/>
    </source>
</evidence>
<organism evidence="4 5">
    <name type="scientific">Kineococcus glutinatus</name>
    <dbReference type="NCBI Taxonomy" id="1070872"/>
    <lineage>
        <taxon>Bacteria</taxon>
        <taxon>Bacillati</taxon>
        <taxon>Actinomycetota</taxon>
        <taxon>Actinomycetes</taxon>
        <taxon>Kineosporiales</taxon>
        <taxon>Kineosporiaceae</taxon>
        <taxon>Kineococcus</taxon>
    </lineage>
</organism>
<name>A0ABP9I5G1_9ACTN</name>
<feature type="region of interest" description="Disordered" evidence="2">
    <location>
        <begin position="1"/>
        <end position="24"/>
    </location>
</feature>
<evidence type="ECO:0000256" key="1">
    <source>
        <dbReference type="SAM" id="Coils"/>
    </source>
</evidence>
<evidence type="ECO:0000259" key="3">
    <source>
        <dbReference type="Pfam" id="PF22802"/>
    </source>
</evidence>
<feature type="region of interest" description="Disordered" evidence="2">
    <location>
        <begin position="111"/>
        <end position="134"/>
    </location>
</feature>
<dbReference type="Pfam" id="PF22802">
    <property type="entry name" value="RsiG"/>
    <property type="match status" value="1"/>
</dbReference>
<dbReference type="InterPro" id="IPR049575">
    <property type="entry name" value="RsiG-like"/>
</dbReference>
<keyword evidence="5" id="KW-1185">Reference proteome</keyword>
<evidence type="ECO:0000313" key="5">
    <source>
        <dbReference type="Proteomes" id="UP001501195"/>
    </source>
</evidence>
<feature type="domain" description="RsiG-like" evidence="3">
    <location>
        <begin position="35"/>
        <end position="88"/>
    </location>
</feature>